<feature type="compositionally biased region" description="Low complexity" evidence="2">
    <location>
        <begin position="233"/>
        <end position="252"/>
    </location>
</feature>
<feature type="compositionally biased region" description="Polar residues" evidence="2">
    <location>
        <begin position="693"/>
        <end position="703"/>
    </location>
</feature>
<feature type="region of interest" description="Disordered" evidence="2">
    <location>
        <begin position="636"/>
        <end position="707"/>
    </location>
</feature>
<reference evidence="3 4" key="1">
    <citation type="submission" date="2019-10" db="EMBL/GenBank/DDBJ databases">
        <authorList>
            <person name="Palmer J.M."/>
        </authorList>
    </citation>
    <scope>NUCLEOTIDE SEQUENCE [LARGE SCALE GENOMIC DNA]</scope>
    <source>
        <strain evidence="3 4">TWF506</strain>
    </source>
</reference>
<comment type="caution">
    <text evidence="3">The sequence shown here is derived from an EMBL/GenBank/DDBJ whole genome shotgun (WGS) entry which is preliminary data.</text>
</comment>
<feature type="compositionally biased region" description="Low complexity" evidence="2">
    <location>
        <begin position="134"/>
        <end position="147"/>
    </location>
</feature>
<keyword evidence="4" id="KW-1185">Reference proteome</keyword>
<evidence type="ECO:0000313" key="4">
    <source>
        <dbReference type="Proteomes" id="UP001307849"/>
    </source>
</evidence>
<feature type="region of interest" description="Disordered" evidence="2">
    <location>
        <begin position="981"/>
        <end position="1019"/>
    </location>
</feature>
<feature type="compositionally biased region" description="Polar residues" evidence="2">
    <location>
        <begin position="78"/>
        <end position="87"/>
    </location>
</feature>
<feature type="region of interest" description="Disordered" evidence="2">
    <location>
        <begin position="1059"/>
        <end position="1118"/>
    </location>
</feature>
<feature type="coiled-coil region" evidence="1">
    <location>
        <begin position="596"/>
        <end position="631"/>
    </location>
</feature>
<name>A0AAN8NNW1_9PEZI</name>
<accession>A0AAN8NNW1</accession>
<feature type="compositionally biased region" description="Low complexity" evidence="2">
    <location>
        <begin position="557"/>
        <end position="576"/>
    </location>
</feature>
<feature type="compositionally biased region" description="Polar residues" evidence="2">
    <location>
        <begin position="1261"/>
        <end position="1290"/>
    </location>
</feature>
<feature type="compositionally biased region" description="Low complexity" evidence="2">
    <location>
        <begin position="1086"/>
        <end position="1096"/>
    </location>
</feature>
<feature type="region of interest" description="Disordered" evidence="2">
    <location>
        <begin position="1"/>
        <end position="22"/>
    </location>
</feature>
<protein>
    <submittedName>
        <fullName evidence="3">Uncharacterized protein</fullName>
    </submittedName>
</protein>
<feature type="region of interest" description="Disordered" evidence="2">
    <location>
        <begin position="71"/>
        <end position="320"/>
    </location>
</feature>
<feature type="region of interest" description="Disordered" evidence="2">
    <location>
        <begin position="904"/>
        <end position="940"/>
    </location>
</feature>
<sequence length="1775" mass="193615">MYGGFQQHVPPGGIIPGTATGVNPYPNNKQNVNLGSYLNNTPTTTSNFAAPPSFAPQAPANAPYVPHGAVAPQWNAGAPQQNVQGQYGQPGPSAVPGHPTQSGFQSNVNPSGFGGNAGYQQPAGGFLNAGAYGGQPPQQQQQQQQASQGGGFSYPGQNSGGSSFGATYAGSVTGPQFPQQEAFSSNPNNRPGFGQYQSPPPSNVHQPPAAYGQPSGAGIAQQQNAYGQGGFNTSGFNPNNPNNQASGNNQSPYGGPSSQGFNPGLNQQQQQQQPAQPGHQAWPTNYPPANHADHAQSIAQQWAQNHQQAQTHGVDPGHNKRYSIASVTEPYHSAYATATPPPPAAPKPERPATSATFFAATAGALKTPAPGPLSPPTSHSQPQAASNAPKKPTTSASGFAGGGIGDWEHYGDFDGDDDDHDGAKPNQQHEVAAEVPGDNHAVEMAAATPPPQPQTQQQFAPPSQLPGIHSSPQAQRPPTGGAVQQPVGHQINQQAPGPWGTDRPQSGGQAGLQFQNFAPPNVLPQVQPQHPAIQNLQQPYRASSPSQGGQLAGGYNSGQAQYQQQPQQQPVSGPAQNTGPNAYNEGFNSPQANQSYQLTEQLRKQQEEQVLRQQQEQQQHIQAQVQAQIQQQQQQAAAQQQGYPQNQSPNQGMHQYNQPTQSPPAQIPQQHQSPHGAAYQPPGFVQPPGVYGHNQQLPPQQSGFVPPVPNVLDPYGQQQLVQQQHVQGGIIQTPLDNYGQSTVQLPQKPHAYQEERIQSPPINQHEQPIMSHQHHQSLDGSMVLQKPSEPVIEQIQMHMVQHPPVQETGPVATTKDASTGAPVPGEGLESMEIPADLDPYYKESIRKFVRMIVREASAKSSVESLRIFTEFMEDETYSRGDRYSDASFQDFISDVSKGQTFAGRLRPFTTESPDPYDGPRKTVGPVHDPNVRRDNTFDSIDSPLTHAIEALRASGRKGNHSPSSVEHRLPYTIDEEVQPLKPQNQQTPNQQPPPNELRGSVQNTTEPYPVPEEPIKPLVHHSDTWGSQIEPAPLAAELQVQAQPAVQPLNLKRQSIIASPPHVNPHQPPASLDHSPDSAQPNEASLAQQAAVLAQQWRDSRGPGHQSQPSNSSASGGFQVAPLQHRQSIPPGQFDMQNLAQNQAMYQNPPPQYDHIVEAPTGTQSPSQLRGPYQQPPPKTQSPAQIRDPHQQPRPHNQSPAQVRDPYQQPQPYRQSPAQGRDPYQQPPVHTQSPAQLRDPYQQPAAHPIQSELPAPLQAKSPPQANPFQSPLAHTTSFPQNDYQDPNMQRGTPGPGQQRFNPPTSPPRNEPLRQIEIPEPQQEPQRRQDRPSISGTDTLSQGYVMVTPEPESTPVQPIVVDISSPIHVKSLPPDQIGAPKKPKMDIAVLSTILGQSRDGIPDKTQIIVPIRAAFEKVGKDFAHMDAMRKEFEAEAKKIRHKNEAERDRAKSEHDEYTEELYSQQKILYEDLHDIDEQFNIEQNALKEKQEKEEFDKFNKEVFTPVYNMVQERIVELKKQQKTLLTLIKTASSGREKLDASSSKPNLQDCLVALLDLHEVLEAHYTKLQEAIADRDKRYKSTVLTPLYASSNYAKLRDAKKYFDEEEKKAVVKATTEAHERAKALKAVIDESMIPGLDLEFGFFDEVEQCVAKIIESLPENPAEYDGDLKNLHGELAYAGGILETLTNTQASMFKLYHQVNTSVGKADKAIAISQAKQKGDKSDAIAALEAEKDSQMKTLDDELKERLEDVNGHFGEAKTKLEPILEKYKAAAEGK</sequence>
<feature type="compositionally biased region" description="Polar residues" evidence="2">
    <location>
        <begin position="1105"/>
        <end position="1116"/>
    </location>
</feature>
<feature type="compositionally biased region" description="Low complexity" evidence="2">
    <location>
        <begin position="296"/>
        <end position="310"/>
    </location>
</feature>
<evidence type="ECO:0000313" key="3">
    <source>
        <dbReference type="EMBL" id="KAK6521425.1"/>
    </source>
</evidence>
<feature type="compositionally biased region" description="Polar residues" evidence="2">
    <location>
        <begin position="173"/>
        <end position="189"/>
    </location>
</feature>
<feature type="compositionally biased region" description="Low complexity" evidence="2">
    <location>
        <begin position="259"/>
        <end position="280"/>
    </location>
</feature>
<feature type="compositionally biased region" description="Polar residues" evidence="2">
    <location>
        <begin position="642"/>
        <end position="660"/>
    </location>
</feature>
<feature type="compositionally biased region" description="Low complexity" evidence="2">
    <location>
        <begin position="1202"/>
        <end position="1219"/>
    </location>
</feature>
<feature type="compositionally biased region" description="Polar residues" evidence="2">
    <location>
        <begin position="577"/>
        <end position="590"/>
    </location>
</feature>
<evidence type="ECO:0000256" key="2">
    <source>
        <dbReference type="SAM" id="MobiDB-lite"/>
    </source>
</evidence>
<feature type="region of interest" description="Disordered" evidence="2">
    <location>
        <begin position="365"/>
        <end position="590"/>
    </location>
</feature>
<gene>
    <name evidence="3" type="ORF">TWF506_001643</name>
</gene>
<proteinExistence type="predicted"/>
<feature type="coiled-coil region" evidence="1">
    <location>
        <begin position="1428"/>
        <end position="1491"/>
    </location>
</feature>
<feature type="compositionally biased region" description="Polar residues" evidence="2">
    <location>
        <begin position="376"/>
        <end position="397"/>
    </location>
</feature>
<evidence type="ECO:0000256" key="1">
    <source>
        <dbReference type="SAM" id="Coils"/>
    </source>
</evidence>
<dbReference type="Proteomes" id="UP001307849">
    <property type="component" value="Unassembled WGS sequence"/>
</dbReference>
<feature type="compositionally biased region" description="Low complexity" evidence="2">
    <location>
        <begin position="1312"/>
        <end position="1323"/>
    </location>
</feature>
<keyword evidence="1" id="KW-0175">Coiled coil</keyword>
<feature type="compositionally biased region" description="Polar residues" evidence="2">
    <location>
        <begin position="99"/>
        <end position="110"/>
    </location>
</feature>
<dbReference type="EMBL" id="JAVHJM010000001">
    <property type="protein sequence ID" value="KAK6521425.1"/>
    <property type="molecule type" value="Genomic_DNA"/>
</dbReference>
<feature type="compositionally biased region" description="Polar residues" evidence="2">
    <location>
        <begin position="503"/>
        <end position="549"/>
    </location>
</feature>
<organism evidence="3 4">
    <name type="scientific">Arthrobotrys conoides</name>
    <dbReference type="NCBI Taxonomy" id="74498"/>
    <lineage>
        <taxon>Eukaryota</taxon>
        <taxon>Fungi</taxon>
        <taxon>Dikarya</taxon>
        <taxon>Ascomycota</taxon>
        <taxon>Pezizomycotina</taxon>
        <taxon>Orbiliomycetes</taxon>
        <taxon>Orbiliales</taxon>
        <taxon>Orbiliaceae</taxon>
        <taxon>Arthrobotrys</taxon>
    </lineage>
</organism>
<feature type="compositionally biased region" description="Gly residues" evidence="2">
    <location>
        <begin position="148"/>
        <end position="163"/>
    </location>
</feature>
<feature type="region of interest" description="Disordered" evidence="2">
    <location>
        <begin position="1145"/>
        <end position="1338"/>
    </location>
</feature>